<dbReference type="EMBL" id="AVBC01000068">
    <property type="protein sequence ID" value="ERL49171.1"/>
    <property type="molecule type" value="Genomic_DNA"/>
</dbReference>
<name>W1N1Y3_9GAMM</name>
<dbReference type="eggNOG" id="COG3121">
    <property type="taxonomic scope" value="Bacteria"/>
</dbReference>
<dbReference type="InterPro" id="IPR013783">
    <property type="entry name" value="Ig-like_fold"/>
</dbReference>
<dbReference type="SUPFAM" id="SSF49354">
    <property type="entry name" value="PapD-like"/>
    <property type="match status" value="1"/>
</dbReference>
<evidence type="ECO:0000313" key="2">
    <source>
        <dbReference type="EMBL" id="ERL49171.1"/>
    </source>
</evidence>
<dbReference type="InterPro" id="IPR016147">
    <property type="entry name" value="Pili_assmbl_chaperone_N"/>
</dbReference>
<reference evidence="2 3" key="1">
    <citation type="submission" date="2013-08" db="EMBL/GenBank/DDBJ databases">
        <title>draft genome of Halomonas huanghegensis, strain BJGMM-B45T.</title>
        <authorList>
            <person name="Miao C."/>
            <person name="Wan Y."/>
            <person name="Jin W."/>
        </authorList>
    </citation>
    <scope>NUCLEOTIDE SEQUENCE [LARGE SCALE GENOMIC DNA]</scope>
    <source>
        <strain evidence="2 3">BJGMM-B45</strain>
    </source>
</reference>
<dbReference type="GO" id="GO:0071555">
    <property type="term" value="P:cell wall organization"/>
    <property type="evidence" value="ECO:0007669"/>
    <property type="project" value="InterPro"/>
</dbReference>
<dbReference type="InterPro" id="IPR008962">
    <property type="entry name" value="PapD-like_sf"/>
</dbReference>
<dbReference type="Gene3D" id="2.60.40.10">
    <property type="entry name" value="Immunoglobulins"/>
    <property type="match status" value="1"/>
</dbReference>
<dbReference type="PANTHER" id="PTHR30251">
    <property type="entry name" value="PILUS ASSEMBLY CHAPERONE"/>
    <property type="match status" value="1"/>
</dbReference>
<dbReference type="Proteomes" id="UP000019113">
    <property type="component" value="Unassembled WGS sequence"/>
</dbReference>
<feature type="domain" description="Pili assembly chaperone N-terminal" evidence="1">
    <location>
        <begin position="10"/>
        <end position="124"/>
    </location>
</feature>
<dbReference type="GO" id="GO:0030288">
    <property type="term" value="C:outer membrane-bounded periplasmic space"/>
    <property type="evidence" value="ECO:0007669"/>
    <property type="project" value="InterPro"/>
</dbReference>
<dbReference type="PANTHER" id="PTHR30251:SF4">
    <property type="entry name" value="SLR1668 PROTEIN"/>
    <property type="match status" value="1"/>
</dbReference>
<proteinExistence type="predicted"/>
<sequence length="224" mass="23993">MAPSEAASLRVAPVILDLSAPTAASTIRIWNDAQQPINVQIRVFRWTQQNGEDVYEEASDVVASPPITTLQPGGENLVRVVRTAKQPVQAEESYRLIVDELPTSSQREAGTVSLVVRHSIPVFFADPDVPEAAPAWSVDQRQGGYMVTVRNDGARRFKVSNLSLSNGSAVVARHDGLVGYVLGNSTARWFVPGRSIEGVSGESMTITADSETGSFDATARLSGG</sequence>
<dbReference type="RefSeq" id="WP_021821140.1">
    <property type="nucleotide sequence ID" value="NZ_AVBC01000068.1"/>
</dbReference>
<dbReference type="AlphaFoldDB" id="W1N1Y3"/>
<evidence type="ECO:0000259" key="1">
    <source>
        <dbReference type="Pfam" id="PF00345"/>
    </source>
</evidence>
<dbReference type="Pfam" id="PF00345">
    <property type="entry name" value="PapD_N"/>
    <property type="match status" value="1"/>
</dbReference>
<dbReference type="PATRIC" id="fig|1178482.3.peg.4173"/>
<gene>
    <name evidence="2" type="ORF">BJB45_07810</name>
</gene>
<evidence type="ECO:0000313" key="3">
    <source>
        <dbReference type="Proteomes" id="UP000019113"/>
    </source>
</evidence>
<dbReference type="InterPro" id="IPR050643">
    <property type="entry name" value="Periplasmic_pilus_chap"/>
</dbReference>
<organism evidence="2 3">
    <name type="scientific">Halomonas huangheensis</name>
    <dbReference type="NCBI Taxonomy" id="1178482"/>
    <lineage>
        <taxon>Bacteria</taxon>
        <taxon>Pseudomonadati</taxon>
        <taxon>Pseudomonadota</taxon>
        <taxon>Gammaproteobacteria</taxon>
        <taxon>Oceanospirillales</taxon>
        <taxon>Halomonadaceae</taxon>
        <taxon>Halomonas</taxon>
    </lineage>
</organism>
<comment type="caution">
    <text evidence="2">The sequence shown here is derived from an EMBL/GenBank/DDBJ whole genome shotgun (WGS) entry which is preliminary data.</text>
</comment>
<dbReference type="STRING" id="1178482.AR456_09095"/>
<keyword evidence="3" id="KW-1185">Reference proteome</keyword>
<protein>
    <recommendedName>
        <fullName evidence="1">Pili assembly chaperone N-terminal domain-containing protein</fullName>
    </recommendedName>
</protein>
<accession>W1N1Y3</accession>